<sequence>MGLFHVAVKSHGQKGFASEWNADHRIQGNIDFRHYAAMNMLIESRNDWPAGPALGRVIWRSDLNAGYIWNGTGWSRYGMRTYYWSCPGSAFTTAEPDIEDVWLDFEEGWMKIVSGGAWPFVPVNLPHGAVVTGVIVYGTATDEPWWMRRIEPTNPGWASTMATANINTEDTTITNPTIDNQRYSYQIHTDFLSANDHIFGARITYTL</sequence>
<name>X1TC74_9ZZZZ</name>
<dbReference type="AlphaFoldDB" id="X1TC74"/>
<dbReference type="EMBL" id="BARW01006561">
    <property type="protein sequence ID" value="GAI77624.1"/>
    <property type="molecule type" value="Genomic_DNA"/>
</dbReference>
<accession>X1TC74</accession>
<organism evidence="1">
    <name type="scientific">marine sediment metagenome</name>
    <dbReference type="NCBI Taxonomy" id="412755"/>
    <lineage>
        <taxon>unclassified sequences</taxon>
        <taxon>metagenomes</taxon>
        <taxon>ecological metagenomes</taxon>
    </lineage>
</organism>
<proteinExistence type="predicted"/>
<gene>
    <name evidence="1" type="ORF">S12H4_13785</name>
</gene>
<protein>
    <submittedName>
        <fullName evidence="1">Uncharacterized protein</fullName>
    </submittedName>
</protein>
<comment type="caution">
    <text evidence="1">The sequence shown here is derived from an EMBL/GenBank/DDBJ whole genome shotgun (WGS) entry which is preliminary data.</text>
</comment>
<reference evidence="1" key="1">
    <citation type="journal article" date="2014" name="Front. Microbiol.">
        <title>High frequency of phylogenetically diverse reductive dehalogenase-homologous genes in deep subseafloor sedimentary metagenomes.</title>
        <authorList>
            <person name="Kawai M."/>
            <person name="Futagami T."/>
            <person name="Toyoda A."/>
            <person name="Takaki Y."/>
            <person name="Nishi S."/>
            <person name="Hori S."/>
            <person name="Arai W."/>
            <person name="Tsubouchi T."/>
            <person name="Morono Y."/>
            <person name="Uchiyama I."/>
            <person name="Ito T."/>
            <person name="Fujiyama A."/>
            <person name="Inagaki F."/>
            <person name="Takami H."/>
        </authorList>
    </citation>
    <scope>NUCLEOTIDE SEQUENCE</scope>
    <source>
        <strain evidence="1">Expedition CK06-06</strain>
    </source>
</reference>
<evidence type="ECO:0000313" key="1">
    <source>
        <dbReference type="EMBL" id="GAI77624.1"/>
    </source>
</evidence>